<organism evidence="3 4">
    <name type="scientific">Rugamonas aquatica</name>
    <dbReference type="NCBI Taxonomy" id="2743357"/>
    <lineage>
        <taxon>Bacteria</taxon>
        <taxon>Pseudomonadati</taxon>
        <taxon>Pseudomonadota</taxon>
        <taxon>Betaproteobacteria</taxon>
        <taxon>Burkholderiales</taxon>
        <taxon>Oxalobacteraceae</taxon>
        <taxon>Telluria group</taxon>
        <taxon>Rugamonas</taxon>
    </lineage>
</organism>
<evidence type="ECO:0000313" key="4">
    <source>
        <dbReference type="Proteomes" id="UP000440498"/>
    </source>
</evidence>
<accession>A0A6A7N0F3</accession>
<dbReference type="Pfam" id="PF13401">
    <property type="entry name" value="AAA_22"/>
    <property type="match status" value="1"/>
</dbReference>
<dbReference type="InterPro" id="IPR049945">
    <property type="entry name" value="AAA_22"/>
</dbReference>
<dbReference type="InterPro" id="IPR027417">
    <property type="entry name" value="P-loop_NTPase"/>
</dbReference>
<sequence length="378" mass="42581">MKNIQQFPAALLDDSIEARITYFEKLTIAHPALQNAFKQAMGAITGHAAPKVILVAGPTGAGKTTLATHMYRKVREQYATQMESELDLVPVLYGNAIAPNGSSFSWKDFYVRLLGRAMEPLIDRKVLAPRQLSFFPSDRTSSLHEKTTSDALRRSVEECMRRRRTKVLIIDEAHHVLMVNNPKKLEFQFESLKSLAIETKATIVLIGTYRLLDIRDQSGQLVRRSEIVHFPRYDERTKQDQASFNAVLQTFQNHLPLATHPALGTHAEKFYLYSGGCVGILKEWLARAYARHLETNNKIFDWDFIKPFALTKKALKTIIEEALVGEQKLSDISEDELEKLLKEGLPTIPRANPRTSTRPPVGRRAATRDPVGGAYATA</sequence>
<protein>
    <submittedName>
        <fullName evidence="3">AAA family ATPase</fullName>
    </submittedName>
</protein>
<gene>
    <name evidence="3" type="ORF">GEV02_10140</name>
</gene>
<evidence type="ECO:0000313" key="3">
    <source>
        <dbReference type="EMBL" id="MQA38509.1"/>
    </source>
</evidence>
<dbReference type="EMBL" id="WHUG01000003">
    <property type="protein sequence ID" value="MQA38509.1"/>
    <property type="molecule type" value="Genomic_DNA"/>
</dbReference>
<dbReference type="Proteomes" id="UP000440498">
    <property type="component" value="Unassembled WGS sequence"/>
</dbReference>
<dbReference type="InterPro" id="IPR003593">
    <property type="entry name" value="AAA+_ATPase"/>
</dbReference>
<dbReference type="GO" id="GO:0016887">
    <property type="term" value="F:ATP hydrolysis activity"/>
    <property type="evidence" value="ECO:0007669"/>
    <property type="project" value="InterPro"/>
</dbReference>
<feature type="region of interest" description="Disordered" evidence="1">
    <location>
        <begin position="345"/>
        <end position="378"/>
    </location>
</feature>
<dbReference type="SUPFAM" id="SSF52540">
    <property type="entry name" value="P-loop containing nucleoside triphosphate hydrolases"/>
    <property type="match status" value="1"/>
</dbReference>
<proteinExistence type="predicted"/>
<feature type="domain" description="AAA+ ATPase" evidence="2">
    <location>
        <begin position="49"/>
        <end position="234"/>
    </location>
</feature>
<name>A0A6A7N0F3_9BURK</name>
<reference evidence="3 4" key="1">
    <citation type="submission" date="2019-10" db="EMBL/GenBank/DDBJ databases">
        <title>Two novel species isolated from a subtropical stream in China.</title>
        <authorList>
            <person name="Lu H."/>
        </authorList>
    </citation>
    <scope>NUCLEOTIDE SEQUENCE [LARGE SCALE GENOMIC DNA]</scope>
    <source>
        <strain evidence="3 4">FT29W</strain>
    </source>
</reference>
<comment type="caution">
    <text evidence="3">The sequence shown here is derived from an EMBL/GenBank/DDBJ whole genome shotgun (WGS) entry which is preliminary data.</text>
</comment>
<dbReference type="SMART" id="SM00382">
    <property type="entry name" value="AAA"/>
    <property type="match status" value="1"/>
</dbReference>
<evidence type="ECO:0000259" key="2">
    <source>
        <dbReference type="SMART" id="SM00382"/>
    </source>
</evidence>
<keyword evidence="4" id="KW-1185">Reference proteome</keyword>
<dbReference type="Gene3D" id="3.40.50.300">
    <property type="entry name" value="P-loop containing nucleotide triphosphate hydrolases"/>
    <property type="match status" value="1"/>
</dbReference>
<dbReference type="AlphaFoldDB" id="A0A6A7N0F3"/>
<evidence type="ECO:0000256" key="1">
    <source>
        <dbReference type="SAM" id="MobiDB-lite"/>
    </source>
</evidence>
<dbReference type="RefSeq" id="WP_152837866.1">
    <property type="nucleotide sequence ID" value="NZ_WHUG01000003.1"/>
</dbReference>